<proteinExistence type="predicted"/>
<dbReference type="PANTHER" id="PTHR47495:SF2">
    <property type="entry name" value="ALDEHYDE DEHYDROGENASE"/>
    <property type="match status" value="1"/>
</dbReference>
<dbReference type="SUPFAM" id="SSF56003">
    <property type="entry name" value="Molybdenum cofactor-binding domain"/>
    <property type="match status" value="1"/>
</dbReference>
<accession>A0A382FH84</accession>
<gene>
    <name evidence="1" type="ORF">METZ01_LOCUS214846</name>
</gene>
<dbReference type="InterPro" id="IPR037165">
    <property type="entry name" value="AldOxase/xan_DH_Mopterin-bd_sf"/>
</dbReference>
<feature type="non-terminal residue" evidence="1">
    <location>
        <position position="290"/>
    </location>
</feature>
<dbReference type="Gene3D" id="3.30.365.10">
    <property type="entry name" value="Aldehyde oxidase/xanthine dehydrogenase, molybdopterin binding domain"/>
    <property type="match status" value="1"/>
</dbReference>
<dbReference type="AlphaFoldDB" id="A0A382FH84"/>
<reference evidence="1" key="1">
    <citation type="submission" date="2018-05" db="EMBL/GenBank/DDBJ databases">
        <authorList>
            <person name="Lanie J.A."/>
            <person name="Ng W.-L."/>
            <person name="Kazmierczak K.M."/>
            <person name="Andrzejewski T.M."/>
            <person name="Davidsen T.M."/>
            <person name="Wayne K.J."/>
            <person name="Tettelin H."/>
            <person name="Glass J.I."/>
            <person name="Rusch D."/>
            <person name="Podicherti R."/>
            <person name="Tsui H.-C.T."/>
            <person name="Winkler M.E."/>
        </authorList>
    </citation>
    <scope>NUCLEOTIDE SEQUENCE</scope>
</reference>
<dbReference type="PANTHER" id="PTHR47495">
    <property type="entry name" value="ALDEHYDE DEHYDROGENASE"/>
    <property type="match status" value="1"/>
</dbReference>
<sequence>MGLSRRGFIVTGLAAGGGLALVYGVRRLDDGDATARFASMSPGSVGLNAWIRVAPDSTVTFAIHRAEMGQGVTTSLPMMLAEEMDADWSRVNYELALVDRDYFNFGMVSHGRPFGDIEGRFWAGVGTSLMRRVFHISGLSMTLSSASIIDAYDSLRPAGAAARATLVLAAARRWGIDADGLKTERSLVIDPATGQSLTYGELAEAAARERPPVRPALKAPKDYRIVGTNVQRLDLPAKVDGSAKFGVDTVLPGMLHATIRHSPVFGSAIASINTEGVLAQPGIGSVVQVG</sequence>
<organism evidence="1">
    <name type="scientific">marine metagenome</name>
    <dbReference type="NCBI Taxonomy" id="408172"/>
    <lineage>
        <taxon>unclassified sequences</taxon>
        <taxon>metagenomes</taxon>
        <taxon>ecological metagenomes</taxon>
    </lineage>
</organism>
<dbReference type="GO" id="GO:0016491">
    <property type="term" value="F:oxidoreductase activity"/>
    <property type="evidence" value="ECO:0007669"/>
    <property type="project" value="InterPro"/>
</dbReference>
<dbReference type="PROSITE" id="PS51318">
    <property type="entry name" value="TAT"/>
    <property type="match status" value="1"/>
</dbReference>
<dbReference type="InterPro" id="IPR052516">
    <property type="entry name" value="N-heterocyclic_Hydroxylase"/>
</dbReference>
<name>A0A382FH84_9ZZZZ</name>
<dbReference type="Gene3D" id="3.90.1170.50">
    <property type="entry name" value="Aldehyde oxidase/xanthine dehydrogenase, a/b hammerhead"/>
    <property type="match status" value="1"/>
</dbReference>
<dbReference type="InterPro" id="IPR006311">
    <property type="entry name" value="TAT_signal"/>
</dbReference>
<evidence type="ECO:0000313" key="1">
    <source>
        <dbReference type="EMBL" id="SVB61992.1"/>
    </source>
</evidence>
<dbReference type="EMBL" id="UINC01049793">
    <property type="protein sequence ID" value="SVB61992.1"/>
    <property type="molecule type" value="Genomic_DNA"/>
</dbReference>
<protein>
    <submittedName>
        <fullName evidence="1">Uncharacterized protein</fullName>
    </submittedName>
</protein>